<dbReference type="InterPro" id="IPR052030">
    <property type="entry name" value="Peptidase_M20/M20A_hydrolases"/>
</dbReference>
<sequence>MTITPAPPSDHATDEIRDAVLASRTAWEDPIIALSADIHRNPELAFAEHHAAARVADTLRAAGFTATVGAFGLDTAVDATYGEGDITVAICAEYDALPGIGHACGHNVIAAAGVGAAIALASVADAIGLRVKLLGTPAEEHGGGKILMLEAGAWDDVDFSLMVHGGPGRDLRCADVRTQAVARFDVSFQGRPGHAGAPSPDGVNAANAATIGLVGLGLLRQHLPDGTRANAFVSEGGEATNIIPSATRVRVEVRAGTLEAVETARRRILACFEGGAVATGCEWNWEDAGPTYADVVQNPVLASAWDRNLAVIGRSPQPYAGAPGGSTDMGNVSHAVPAIHPLIAIEGCASAPHTPAFTSDAIGPAADRAGIDGALAMALTVVDAVAHVRAGRTLGAEGTTVGGERYHGR</sequence>
<accession>A0A136PVK2</accession>
<dbReference type="GO" id="GO:0016805">
    <property type="term" value="F:dipeptidase activity"/>
    <property type="evidence" value="ECO:0007669"/>
    <property type="project" value="InterPro"/>
</dbReference>
<dbReference type="Gene3D" id="3.30.70.360">
    <property type="match status" value="1"/>
</dbReference>
<dbReference type="Pfam" id="PF01546">
    <property type="entry name" value="Peptidase_M20"/>
    <property type="match status" value="1"/>
</dbReference>
<keyword evidence="4" id="KW-1185">Reference proteome</keyword>
<dbReference type="GO" id="GO:0071713">
    <property type="term" value="F:para-aminobenzoyl-glutamate hydrolase activity"/>
    <property type="evidence" value="ECO:0007669"/>
    <property type="project" value="TreeGrafter"/>
</dbReference>
<dbReference type="InterPro" id="IPR017144">
    <property type="entry name" value="Xaa-Arg_dipeptidase"/>
</dbReference>
<dbReference type="Pfam" id="PF07687">
    <property type="entry name" value="M20_dimer"/>
    <property type="match status" value="1"/>
</dbReference>
<dbReference type="PANTHER" id="PTHR30575">
    <property type="entry name" value="PEPTIDASE M20"/>
    <property type="match status" value="1"/>
</dbReference>
<reference evidence="3 4" key="1">
    <citation type="submission" date="2016-01" db="EMBL/GenBank/DDBJ databases">
        <title>Whole genome sequence and analysis of Micromonospora rosaria DSM 803, which can produce antibacterial substance rosamicin.</title>
        <authorList>
            <person name="Yang H."/>
            <person name="He X."/>
            <person name="Zhu D."/>
        </authorList>
    </citation>
    <scope>NUCLEOTIDE SEQUENCE [LARGE SCALE GENOMIC DNA]</scope>
    <source>
        <strain evidence="3 4">DSM 803</strain>
    </source>
</reference>
<dbReference type="InterPro" id="IPR017439">
    <property type="entry name" value="Amidohydrolase"/>
</dbReference>
<evidence type="ECO:0000256" key="1">
    <source>
        <dbReference type="PIRNR" id="PIRNR037226"/>
    </source>
</evidence>
<dbReference type="InterPro" id="IPR002933">
    <property type="entry name" value="Peptidase_M20"/>
</dbReference>
<dbReference type="EMBL" id="LRQV01000019">
    <property type="protein sequence ID" value="KXK62425.1"/>
    <property type="molecule type" value="Genomic_DNA"/>
</dbReference>
<dbReference type="InterPro" id="IPR011650">
    <property type="entry name" value="Peptidase_M20_dimer"/>
</dbReference>
<proteinExistence type="inferred from homology"/>
<dbReference type="GO" id="GO:0046657">
    <property type="term" value="P:folic acid catabolic process"/>
    <property type="evidence" value="ECO:0007669"/>
    <property type="project" value="TreeGrafter"/>
</dbReference>
<evidence type="ECO:0000313" key="3">
    <source>
        <dbReference type="EMBL" id="KXK62425.1"/>
    </source>
</evidence>
<protein>
    <recommendedName>
        <fullName evidence="1">Peptidase M20 domain-containing protein 2</fullName>
    </recommendedName>
</protein>
<name>A0A136PVK2_9ACTN</name>
<dbReference type="Proteomes" id="UP000070620">
    <property type="component" value="Unassembled WGS sequence"/>
</dbReference>
<dbReference type="PANTHER" id="PTHR30575:SF0">
    <property type="entry name" value="XAA-ARG DIPEPTIDASE"/>
    <property type="match status" value="1"/>
</dbReference>
<organism evidence="3 4">
    <name type="scientific">Micromonospora rosaria</name>
    <dbReference type="NCBI Taxonomy" id="47874"/>
    <lineage>
        <taxon>Bacteria</taxon>
        <taxon>Bacillati</taxon>
        <taxon>Actinomycetota</taxon>
        <taxon>Actinomycetes</taxon>
        <taxon>Micromonosporales</taxon>
        <taxon>Micromonosporaceae</taxon>
        <taxon>Micromonospora</taxon>
    </lineage>
</organism>
<dbReference type="PIRSF" id="PIRSF037226">
    <property type="entry name" value="Amidohydrolase_ACY1L2_prd"/>
    <property type="match status" value="1"/>
</dbReference>
<dbReference type="AlphaFoldDB" id="A0A136PVK2"/>
<evidence type="ECO:0000313" key="4">
    <source>
        <dbReference type="Proteomes" id="UP000070620"/>
    </source>
</evidence>
<dbReference type="GO" id="GO:0005737">
    <property type="term" value="C:cytoplasm"/>
    <property type="evidence" value="ECO:0007669"/>
    <property type="project" value="TreeGrafter"/>
</dbReference>
<dbReference type="SUPFAM" id="SSF55031">
    <property type="entry name" value="Bacterial exopeptidase dimerisation domain"/>
    <property type="match status" value="1"/>
</dbReference>
<evidence type="ECO:0000259" key="2">
    <source>
        <dbReference type="Pfam" id="PF07687"/>
    </source>
</evidence>
<dbReference type="RefSeq" id="WP_067362144.1">
    <property type="nucleotide sequence ID" value="NZ_JBIUBN010000032.1"/>
</dbReference>
<dbReference type="InterPro" id="IPR036264">
    <property type="entry name" value="Bact_exopeptidase_dim_dom"/>
</dbReference>
<gene>
    <name evidence="3" type="ORF">AWW66_08215</name>
</gene>
<feature type="domain" description="Peptidase M20 dimerisation" evidence="2">
    <location>
        <begin position="181"/>
        <end position="273"/>
    </location>
</feature>
<dbReference type="OrthoDB" id="9781032at2"/>
<dbReference type="Gene3D" id="3.40.630.10">
    <property type="entry name" value="Zn peptidases"/>
    <property type="match status" value="1"/>
</dbReference>
<comment type="similarity">
    <text evidence="1">Belongs to the peptidase M20A family.</text>
</comment>
<dbReference type="NCBIfam" id="TIGR01891">
    <property type="entry name" value="amidohydrolases"/>
    <property type="match status" value="1"/>
</dbReference>
<dbReference type="SUPFAM" id="SSF53187">
    <property type="entry name" value="Zn-dependent exopeptidases"/>
    <property type="match status" value="1"/>
</dbReference>
<comment type="caution">
    <text evidence="3">The sequence shown here is derived from an EMBL/GenBank/DDBJ whole genome shotgun (WGS) entry which is preliminary data.</text>
</comment>